<sequence>MEHSDGTGDGSGRHRECGRVVSDQKVIWNDASDPVNTETIC</sequence>
<gene>
    <name evidence="1" type="ORF">FRUB_07736</name>
</gene>
<comment type="caution">
    <text evidence="1">The sequence shown here is derived from an EMBL/GenBank/DDBJ whole genome shotgun (WGS) entry which is preliminary data.</text>
</comment>
<proteinExistence type="predicted"/>
<evidence type="ECO:0000313" key="1">
    <source>
        <dbReference type="EMBL" id="OWK38616.1"/>
    </source>
</evidence>
<keyword evidence="2" id="KW-1185">Reference proteome</keyword>
<dbReference type="EMBL" id="NIDE01000014">
    <property type="protein sequence ID" value="OWK38616.1"/>
    <property type="molecule type" value="Genomic_DNA"/>
</dbReference>
<dbReference type="Proteomes" id="UP000214646">
    <property type="component" value="Unassembled WGS sequence"/>
</dbReference>
<reference evidence="2" key="1">
    <citation type="submission" date="2017-06" db="EMBL/GenBank/DDBJ databases">
        <title>Genome analysis of Fimbriiglobus ruber SP5, the first member of the order Planctomycetales with confirmed chitinolytic capability.</title>
        <authorList>
            <person name="Ravin N.V."/>
            <person name="Rakitin A.L."/>
            <person name="Ivanova A.A."/>
            <person name="Beletsky A.V."/>
            <person name="Kulichevskaya I.S."/>
            <person name="Mardanov A.V."/>
            <person name="Dedysh S.N."/>
        </authorList>
    </citation>
    <scope>NUCLEOTIDE SEQUENCE [LARGE SCALE GENOMIC DNA]</scope>
    <source>
        <strain evidence="2">SP5</strain>
    </source>
</reference>
<evidence type="ECO:0000313" key="2">
    <source>
        <dbReference type="Proteomes" id="UP000214646"/>
    </source>
</evidence>
<dbReference type="AlphaFoldDB" id="A0A225DMD7"/>
<organism evidence="1 2">
    <name type="scientific">Fimbriiglobus ruber</name>
    <dbReference type="NCBI Taxonomy" id="1908690"/>
    <lineage>
        <taxon>Bacteria</taxon>
        <taxon>Pseudomonadati</taxon>
        <taxon>Planctomycetota</taxon>
        <taxon>Planctomycetia</taxon>
        <taxon>Gemmatales</taxon>
        <taxon>Gemmataceae</taxon>
        <taxon>Fimbriiglobus</taxon>
    </lineage>
</organism>
<protein>
    <submittedName>
        <fullName evidence="1">Uncharacterized protein</fullName>
    </submittedName>
</protein>
<name>A0A225DMD7_9BACT</name>
<accession>A0A225DMD7</accession>